<keyword evidence="8" id="KW-1185">Reference proteome</keyword>
<keyword evidence="3" id="KW-0804">Transcription</keyword>
<feature type="region of interest" description="Disordered" evidence="5">
    <location>
        <begin position="1"/>
        <end position="38"/>
    </location>
</feature>
<keyword evidence="2" id="KW-0805">Transcription regulation</keyword>
<dbReference type="PANTHER" id="PTHR47840">
    <property type="entry name" value="ZN(II)2CYS6 TRANSCRIPTION FACTOR (EUROFUNG)-RELATED"/>
    <property type="match status" value="1"/>
</dbReference>
<dbReference type="InterPro" id="IPR001138">
    <property type="entry name" value="Zn2Cys6_DnaBD"/>
</dbReference>
<keyword evidence="4" id="KW-0539">Nucleus</keyword>
<dbReference type="GO" id="GO:0008270">
    <property type="term" value="F:zinc ion binding"/>
    <property type="evidence" value="ECO:0007669"/>
    <property type="project" value="InterPro"/>
</dbReference>
<dbReference type="SMART" id="SM00906">
    <property type="entry name" value="Fungal_trans"/>
    <property type="match status" value="1"/>
</dbReference>
<dbReference type="CDD" id="cd12148">
    <property type="entry name" value="fungal_TF_MHR"/>
    <property type="match status" value="1"/>
</dbReference>
<dbReference type="InterPro" id="IPR036864">
    <property type="entry name" value="Zn2-C6_fun-type_DNA-bd_sf"/>
</dbReference>
<dbReference type="GO" id="GO:0006351">
    <property type="term" value="P:DNA-templated transcription"/>
    <property type="evidence" value="ECO:0007669"/>
    <property type="project" value="InterPro"/>
</dbReference>
<accession>A0A1W2TNW2</accession>
<evidence type="ECO:0000256" key="5">
    <source>
        <dbReference type="SAM" id="MobiDB-lite"/>
    </source>
</evidence>
<dbReference type="EMBL" id="DF977488">
    <property type="protein sequence ID" value="GAP90067.2"/>
    <property type="molecule type" value="Genomic_DNA"/>
</dbReference>
<feature type="compositionally biased region" description="Polar residues" evidence="5">
    <location>
        <begin position="160"/>
        <end position="172"/>
    </location>
</feature>
<dbReference type="SUPFAM" id="SSF57701">
    <property type="entry name" value="Zn2/Cys6 DNA-binding domain"/>
    <property type="match status" value="1"/>
</dbReference>
<dbReference type="Pfam" id="PF04082">
    <property type="entry name" value="Fungal_trans"/>
    <property type="match status" value="1"/>
</dbReference>
<dbReference type="GO" id="GO:0000981">
    <property type="term" value="F:DNA-binding transcription factor activity, RNA polymerase II-specific"/>
    <property type="evidence" value="ECO:0007669"/>
    <property type="project" value="InterPro"/>
</dbReference>
<protein>
    <submittedName>
        <fullName evidence="7">Putative zn 2cys6 transcription factor protein</fullName>
    </submittedName>
</protein>
<keyword evidence="1" id="KW-0479">Metal-binding</keyword>
<evidence type="ECO:0000256" key="3">
    <source>
        <dbReference type="ARBA" id="ARBA00023163"/>
    </source>
</evidence>
<dbReference type="InterPro" id="IPR007219">
    <property type="entry name" value="XnlR_reg_dom"/>
</dbReference>
<dbReference type="CDD" id="cd00067">
    <property type="entry name" value="GAL4"/>
    <property type="match status" value="1"/>
</dbReference>
<evidence type="ECO:0000256" key="4">
    <source>
        <dbReference type="ARBA" id="ARBA00023242"/>
    </source>
</evidence>
<dbReference type="AlphaFoldDB" id="A0A1W2TNW2"/>
<dbReference type="Proteomes" id="UP000054516">
    <property type="component" value="Unassembled WGS sequence"/>
</dbReference>
<dbReference type="GO" id="GO:0003677">
    <property type="term" value="F:DNA binding"/>
    <property type="evidence" value="ECO:0007669"/>
    <property type="project" value="InterPro"/>
</dbReference>
<dbReference type="OrthoDB" id="5392779at2759"/>
<evidence type="ECO:0000313" key="8">
    <source>
        <dbReference type="Proteomes" id="UP000054516"/>
    </source>
</evidence>
<evidence type="ECO:0000259" key="6">
    <source>
        <dbReference type="PROSITE" id="PS00463"/>
    </source>
</evidence>
<proteinExistence type="predicted"/>
<evidence type="ECO:0000256" key="1">
    <source>
        <dbReference type="ARBA" id="ARBA00022723"/>
    </source>
</evidence>
<reference evidence="7" key="1">
    <citation type="submission" date="2016-03" db="EMBL/GenBank/DDBJ databases">
        <title>Draft genome sequence of Rosellinia necatrix.</title>
        <authorList>
            <person name="Kanematsu S."/>
        </authorList>
    </citation>
    <scope>NUCLEOTIDE SEQUENCE [LARGE SCALE GENOMIC DNA]</scope>
    <source>
        <strain evidence="7">W97</strain>
    </source>
</reference>
<dbReference type="Gene3D" id="4.10.240.10">
    <property type="entry name" value="Zn(2)-C6 fungal-type DNA-binding domain"/>
    <property type="match status" value="1"/>
</dbReference>
<dbReference type="PANTHER" id="PTHR47840:SF1">
    <property type="entry name" value="ZN(II)2CYS6 TRANSCRIPTION FACTOR (EUROFUNG)"/>
    <property type="match status" value="1"/>
</dbReference>
<feature type="region of interest" description="Disordered" evidence="5">
    <location>
        <begin position="121"/>
        <end position="210"/>
    </location>
</feature>
<dbReference type="PROSITE" id="PS00463">
    <property type="entry name" value="ZN2_CY6_FUNGAL_1"/>
    <property type="match status" value="1"/>
</dbReference>
<evidence type="ECO:0000256" key="2">
    <source>
        <dbReference type="ARBA" id="ARBA00023015"/>
    </source>
</evidence>
<evidence type="ECO:0000313" key="7">
    <source>
        <dbReference type="EMBL" id="GAP90067.2"/>
    </source>
</evidence>
<gene>
    <name evidence="7" type="ORF">SAMD00023353_4301040</name>
</gene>
<feature type="compositionally biased region" description="Basic residues" evidence="5">
    <location>
        <begin position="28"/>
        <end position="37"/>
    </location>
</feature>
<dbReference type="STRING" id="77044.A0A1W2TNW2"/>
<sequence>MAEDLGSPPAAARDPAARPADEQAGAANKRRKLRKGTRSCWECKRRKNRCTWTSDAAGTCDGCFHRGTRCVGQEFPEEAYASPLATKKRAAAAAAAMASRSGEEDKIRRLEALVAELSRKVGSGNHREGGEEEEEEEGRARLLPEHGRNGPRVSPISAAPCSNTAAPSSEPLTTDELAGPCPHVSGNGLLVGEGEDESERPTTDVPPPSLPRLLGGVGASPARFGEAADKLITPLVHALVAAWPTQHHRDVILSSDVGSLHPALSAACSGFRTPPTPKDMLQLPPPGSAPAAIARKLLILCTYLQVISSQSGREVAGPSPDYRAVSSRMLETVSKLITHNDSLPESLEIIECLIIESQYHNYVGNIRRSWIVLRRAMAMAQMLGLDRQSKAIAHNPGPNGTQKTSRQEEVWFVLVHFDQYLSLMLGISPSLPEYSQTNTGLLDRCTPSGRMGRLHSMAAGRILQRNRVDMYDIAETTKIDGILQEAAACMPAQWWLPPDRPEFGDEQLFIDRLMVHFAHYNILLQTHLPHMLHSLTGQLCFYSASAVINSSREILTRFTAFRSRHPTVSYCRGLDVFAFVASIALCLLQIRTSYSSQNPGGYDNPGISVLLAHQRLTNRGLMERTLQYIERIAQVDSDDKITSGITPLFQKLLAVEEESYRGIGYHIRLPCDSNQPTNTSSRGMTSDCDTLSLEVPFCGTIKVERASSVNAIPAGAPDPARDTTQMTHILMGSFPPAEAGCYMGALPALPPTPGDQCPMATEGLGKRQANVTDVHAITQPRSGSQSVPLDGHDPAPDPVSASGLLAPGIIDGPEEHLNPAIDTGFFEHLWDTEWNPE</sequence>
<dbReference type="OMA" id="EAHAVIT"/>
<feature type="compositionally biased region" description="Basic and acidic residues" evidence="5">
    <location>
        <begin position="138"/>
        <end position="148"/>
    </location>
</feature>
<name>A0A1W2TNW2_ROSNE</name>
<organism evidence="7">
    <name type="scientific">Rosellinia necatrix</name>
    <name type="common">White root-rot fungus</name>
    <dbReference type="NCBI Taxonomy" id="77044"/>
    <lineage>
        <taxon>Eukaryota</taxon>
        <taxon>Fungi</taxon>
        <taxon>Dikarya</taxon>
        <taxon>Ascomycota</taxon>
        <taxon>Pezizomycotina</taxon>
        <taxon>Sordariomycetes</taxon>
        <taxon>Xylariomycetidae</taxon>
        <taxon>Xylariales</taxon>
        <taxon>Xylariaceae</taxon>
        <taxon>Rosellinia</taxon>
    </lineage>
</organism>
<feature type="domain" description="Zn(2)-C6 fungal-type" evidence="6">
    <location>
        <begin position="39"/>
        <end position="70"/>
    </location>
</feature>